<feature type="region of interest" description="Disordered" evidence="2">
    <location>
        <begin position="135"/>
        <end position="160"/>
    </location>
</feature>
<dbReference type="Gene3D" id="1.20.58.300">
    <property type="entry name" value="FlgN-like"/>
    <property type="match status" value="1"/>
</dbReference>
<dbReference type="Proteomes" id="UP000429595">
    <property type="component" value="Unassembled WGS sequence"/>
</dbReference>
<sequence>MGMSAGKLIDVLDKMDRLHRMLLALCEKKTDIIKQNDMNGLDQLLKDEQKYVAAIQTMERQRQREADEMARKAGATIADCIHAAVGVDKGRLMELQKSLSGRLERLKELNELNQKLIYQSLQFVNMSMGMLQPQPAQATYTHPAKNSGQQQKRSMFDSQV</sequence>
<dbReference type="GO" id="GO:0044780">
    <property type="term" value="P:bacterial-type flagellum assembly"/>
    <property type="evidence" value="ECO:0007669"/>
    <property type="project" value="InterPro"/>
</dbReference>
<organism evidence="3 4">
    <name type="scientific">Bacillus aerolatus</name>
    <dbReference type="NCBI Taxonomy" id="2653354"/>
    <lineage>
        <taxon>Bacteria</taxon>
        <taxon>Bacillati</taxon>
        <taxon>Bacillota</taxon>
        <taxon>Bacilli</taxon>
        <taxon>Bacillales</taxon>
        <taxon>Bacillaceae</taxon>
        <taxon>Bacillus</taxon>
    </lineage>
</organism>
<gene>
    <name evidence="3" type="ORF">F9802_10205</name>
</gene>
<dbReference type="AlphaFoldDB" id="A0A6I1FF50"/>
<dbReference type="Pfam" id="PF05130">
    <property type="entry name" value="FlgN"/>
    <property type="match status" value="1"/>
</dbReference>
<dbReference type="InterPro" id="IPR036679">
    <property type="entry name" value="FlgN-like_sf"/>
</dbReference>
<keyword evidence="3" id="KW-0966">Cell projection</keyword>
<proteinExistence type="predicted"/>
<accession>A0A6I1FF50</accession>
<comment type="caution">
    <text evidence="3">The sequence shown here is derived from an EMBL/GenBank/DDBJ whole genome shotgun (WGS) entry which is preliminary data.</text>
</comment>
<protein>
    <submittedName>
        <fullName evidence="3">Flagellar protein FlgN</fullName>
    </submittedName>
</protein>
<keyword evidence="4" id="KW-1185">Reference proteome</keyword>
<dbReference type="EMBL" id="WEIO01000005">
    <property type="protein sequence ID" value="KAB7706562.1"/>
    <property type="molecule type" value="Genomic_DNA"/>
</dbReference>
<evidence type="ECO:0000256" key="1">
    <source>
        <dbReference type="ARBA" id="ARBA00022795"/>
    </source>
</evidence>
<dbReference type="InterPro" id="IPR007809">
    <property type="entry name" value="FlgN-like"/>
</dbReference>
<evidence type="ECO:0000313" key="4">
    <source>
        <dbReference type="Proteomes" id="UP000429595"/>
    </source>
</evidence>
<name>A0A6I1FF50_9BACI</name>
<evidence type="ECO:0000256" key="2">
    <source>
        <dbReference type="SAM" id="MobiDB-lite"/>
    </source>
</evidence>
<keyword evidence="3" id="KW-0282">Flagellum</keyword>
<keyword evidence="1" id="KW-1005">Bacterial flagellum biogenesis</keyword>
<dbReference type="SUPFAM" id="SSF140566">
    <property type="entry name" value="FlgN-like"/>
    <property type="match status" value="1"/>
</dbReference>
<evidence type="ECO:0000313" key="3">
    <source>
        <dbReference type="EMBL" id="KAB7706562.1"/>
    </source>
</evidence>
<keyword evidence="3" id="KW-0969">Cilium</keyword>
<reference evidence="3 4" key="1">
    <citation type="submission" date="2019-10" db="EMBL/GenBank/DDBJ databases">
        <title>Bacillus aerolatum sp. nov., isolated from bioaerosol of sport playgrounds.</title>
        <authorList>
            <person name="Chen P."/>
            <person name="Zhang G."/>
        </authorList>
    </citation>
    <scope>NUCLEOTIDE SEQUENCE [LARGE SCALE GENOMIC DNA]</scope>
    <source>
        <strain evidence="3 4">CX253</strain>
    </source>
</reference>